<dbReference type="RefSeq" id="WP_329410558.1">
    <property type="nucleotide sequence ID" value="NZ_CP109441.1"/>
</dbReference>
<evidence type="ECO:0000256" key="1">
    <source>
        <dbReference type="SAM" id="Phobius"/>
    </source>
</evidence>
<keyword evidence="1" id="KW-0812">Transmembrane</keyword>
<reference evidence="4" key="1">
    <citation type="submission" date="2022-10" db="EMBL/GenBank/DDBJ databases">
        <title>The complete genomes of actinobacterial strains from the NBC collection.</title>
        <authorList>
            <person name="Joergensen T.S."/>
            <person name="Alvarez Arevalo M."/>
            <person name="Sterndorff E.B."/>
            <person name="Faurdal D."/>
            <person name="Vuksanovic O."/>
            <person name="Mourched A.-S."/>
            <person name="Charusanti P."/>
            <person name="Shaw S."/>
            <person name="Blin K."/>
            <person name="Weber T."/>
        </authorList>
    </citation>
    <scope>NUCLEOTIDE SEQUENCE</scope>
    <source>
        <strain evidence="4">NBC_01482</strain>
    </source>
</reference>
<sequence length="539" mass="59694">MASQTSAEVKIGDYGYSRWTLTEILRTNLAQRPGRMAVRSADESYTYQEVWDESRRLAFAFREAGIKAGDRVLTMLDNSAEWAICLAALNFVGAVGVPVNVMYHGAILTHVVRDSQATAAVVEQHYLETLTSFDEGLLGTLIVRGGEGGDVISADRRLLSFSELRARRKSLDPVTTHPWDGALVGYTSGTTGNSKGVLITQAHLICASDPDSIQKMTKGEEEVVYVVPPLFHILGIGAVIGAWVVGGEAHIAPRFSASTFVEDATRVGATHTFLVAAMADFLLQQPRRDSDAKCSIVTAYLNPVHSKHREFTERFGIEIRSSYGSTEVGGVIVTGADIEAIERRSCGTPRPGVTIRLVDDNDLEVPVGQTGECLVRHQYPWTLCTEYIGNAEATATGWRNGWFHTGDLLRQDEDGYYYFVDRKKDAIRRRGENVSSVEVEREVRAHPDVVECAVVAVDLAEFEQEIKVFAVRRTGAVLSEEVLAKFLADRLPRFAVPRFIQFVDEMPRTPTEKIRKQELRARANEECWDREVGRTVVPG</sequence>
<dbReference type="InterPro" id="IPR025110">
    <property type="entry name" value="AMP-bd_C"/>
</dbReference>
<dbReference type="Pfam" id="PF00501">
    <property type="entry name" value="AMP-binding"/>
    <property type="match status" value="1"/>
</dbReference>
<organism evidence="4 5">
    <name type="scientific">Nocardia vinacea</name>
    <dbReference type="NCBI Taxonomy" id="96468"/>
    <lineage>
        <taxon>Bacteria</taxon>
        <taxon>Bacillati</taxon>
        <taxon>Actinomycetota</taxon>
        <taxon>Actinomycetes</taxon>
        <taxon>Mycobacteriales</taxon>
        <taxon>Nocardiaceae</taxon>
        <taxon>Nocardia</taxon>
    </lineage>
</organism>
<dbReference type="PANTHER" id="PTHR43767">
    <property type="entry name" value="LONG-CHAIN-FATTY-ACID--COA LIGASE"/>
    <property type="match status" value="1"/>
</dbReference>
<dbReference type="InterPro" id="IPR020845">
    <property type="entry name" value="AMP-binding_CS"/>
</dbReference>
<dbReference type="Proteomes" id="UP001432062">
    <property type="component" value="Chromosome"/>
</dbReference>
<protein>
    <submittedName>
        <fullName evidence="4">AMP-binding protein</fullName>
    </submittedName>
</protein>
<dbReference type="EMBL" id="CP109441">
    <property type="protein sequence ID" value="WUV46648.1"/>
    <property type="molecule type" value="Genomic_DNA"/>
</dbReference>
<dbReference type="PANTHER" id="PTHR43767:SF1">
    <property type="entry name" value="NONRIBOSOMAL PEPTIDE SYNTHASE PES1 (EUROFUNG)-RELATED"/>
    <property type="match status" value="1"/>
</dbReference>
<evidence type="ECO:0000313" key="4">
    <source>
        <dbReference type="EMBL" id="WUV46648.1"/>
    </source>
</evidence>
<dbReference type="SUPFAM" id="SSF56801">
    <property type="entry name" value="Acetyl-CoA synthetase-like"/>
    <property type="match status" value="1"/>
</dbReference>
<dbReference type="InterPro" id="IPR000873">
    <property type="entry name" value="AMP-dep_synth/lig_dom"/>
</dbReference>
<keyword evidence="5" id="KW-1185">Reference proteome</keyword>
<dbReference type="PROSITE" id="PS00455">
    <property type="entry name" value="AMP_BINDING"/>
    <property type="match status" value="1"/>
</dbReference>
<gene>
    <name evidence="4" type="ORF">OG563_47780</name>
</gene>
<keyword evidence="1" id="KW-1133">Transmembrane helix</keyword>
<feature type="transmembrane region" description="Helical" evidence="1">
    <location>
        <begin position="223"/>
        <end position="244"/>
    </location>
</feature>
<name>A0ABZ1YU58_9NOCA</name>
<dbReference type="InterPro" id="IPR050237">
    <property type="entry name" value="ATP-dep_AMP-bd_enzyme"/>
</dbReference>
<dbReference type="InterPro" id="IPR045851">
    <property type="entry name" value="AMP-bd_C_sf"/>
</dbReference>
<evidence type="ECO:0000313" key="5">
    <source>
        <dbReference type="Proteomes" id="UP001432062"/>
    </source>
</evidence>
<keyword evidence="1" id="KW-0472">Membrane</keyword>
<dbReference type="Pfam" id="PF13193">
    <property type="entry name" value="AMP-binding_C"/>
    <property type="match status" value="1"/>
</dbReference>
<dbReference type="Gene3D" id="3.40.50.12780">
    <property type="entry name" value="N-terminal domain of ligase-like"/>
    <property type="match status" value="1"/>
</dbReference>
<feature type="domain" description="AMP-binding enzyme C-terminal" evidence="3">
    <location>
        <begin position="438"/>
        <end position="513"/>
    </location>
</feature>
<dbReference type="InterPro" id="IPR042099">
    <property type="entry name" value="ANL_N_sf"/>
</dbReference>
<proteinExistence type="predicted"/>
<evidence type="ECO:0000259" key="3">
    <source>
        <dbReference type="Pfam" id="PF13193"/>
    </source>
</evidence>
<feature type="domain" description="AMP-dependent synthetase/ligase" evidence="2">
    <location>
        <begin position="26"/>
        <end position="378"/>
    </location>
</feature>
<evidence type="ECO:0000259" key="2">
    <source>
        <dbReference type="Pfam" id="PF00501"/>
    </source>
</evidence>
<accession>A0ABZ1YU58</accession>
<dbReference type="Gene3D" id="3.30.300.30">
    <property type="match status" value="1"/>
</dbReference>